<dbReference type="InterPro" id="IPR002259">
    <property type="entry name" value="Eqnu_transpt"/>
</dbReference>
<feature type="transmembrane region" description="Helical" evidence="8">
    <location>
        <begin position="210"/>
        <end position="228"/>
    </location>
</feature>
<dbReference type="KEGG" id="lak:106163553"/>
<feature type="transmembrane region" description="Helical" evidence="8">
    <location>
        <begin position="338"/>
        <end position="363"/>
    </location>
</feature>
<dbReference type="Proteomes" id="UP000085678">
    <property type="component" value="Unplaced"/>
</dbReference>
<comment type="similarity">
    <text evidence="2">Belongs to the SLC29A/ENT transporter (TC 2.A.57) family.</text>
</comment>
<feature type="transmembrane region" description="Helical" evidence="8">
    <location>
        <begin position="151"/>
        <end position="172"/>
    </location>
</feature>
<protein>
    <submittedName>
        <fullName evidence="10">Equilibrative nucleoside transporter 3</fullName>
    </submittedName>
</protein>
<evidence type="ECO:0000256" key="2">
    <source>
        <dbReference type="ARBA" id="ARBA00007965"/>
    </source>
</evidence>
<dbReference type="PANTHER" id="PTHR10332">
    <property type="entry name" value="EQUILIBRATIVE NUCLEOSIDE TRANSPORTER"/>
    <property type="match status" value="1"/>
</dbReference>
<accession>A0A1S3IEE6</accession>
<evidence type="ECO:0000256" key="8">
    <source>
        <dbReference type="SAM" id="Phobius"/>
    </source>
</evidence>
<dbReference type="PIRSF" id="PIRSF016379">
    <property type="entry name" value="ENT"/>
    <property type="match status" value="1"/>
</dbReference>
<organism evidence="9 10">
    <name type="scientific">Lingula anatina</name>
    <name type="common">Brachiopod</name>
    <name type="synonym">Lingula unguis</name>
    <dbReference type="NCBI Taxonomy" id="7574"/>
    <lineage>
        <taxon>Eukaryota</taxon>
        <taxon>Metazoa</taxon>
        <taxon>Spiralia</taxon>
        <taxon>Lophotrochozoa</taxon>
        <taxon>Brachiopoda</taxon>
        <taxon>Linguliformea</taxon>
        <taxon>Lingulata</taxon>
        <taxon>Lingulida</taxon>
        <taxon>Linguloidea</taxon>
        <taxon>Lingulidae</taxon>
        <taxon>Lingula</taxon>
    </lineage>
</organism>
<dbReference type="Pfam" id="PF01733">
    <property type="entry name" value="Nucleoside_tran"/>
    <property type="match status" value="1"/>
</dbReference>
<proteinExistence type="inferred from homology"/>
<evidence type="ECO:0000256" key="3">
    <source>
        <dbReference type="ARBA" id="ARBA00022448"/>
    </source>
</evidence>
<keyword evidence="6 8" id="KW-0472">Membrane</keyword>
<dbReference type="RefSeq" id="XP_013396630.1">
    <property type="nucleotide sequence ID" value="XM_013541176.2"/>
</dbReference>
<dbReference type="InParanoid" id="A0A1S3IEE6"/>
<evidence type="ECO:0000313" key="9">
    <source>
        <dbReference type="Proteomes" id="UP000085678"/>
    </source>
</evidence>
<evidence type="ECO:0000256" key="6">
    <source>
        <dbReference type="ARBA" id="ARBA00023136"/>
    </source>
</evidence>
<feature type="transmembrane region" description="Helical" evidence="8">
    <location>
        <begin position="375"/>
        <end position="394"/>
    </location>
</feature>
<dbReference type="PANTHER" id="PTHR10332:SF80">
    <property type="entry name" value="EQUILIBRATIVE NUCLEOSIDE TRANSPORTER 2, ISOFORM A"/>
    <property type="match status" value="1"/>
</dbReference>
<dbReference type="Gene3D" id="1.20.1250.20">
    <property type="entry name" value="MFS general substrate transporter like domains"/>
    <property type="match status" value="1"/>
</dbReference>
<feature type="transmembrane region" description="Helical" evidence="8">
    <location>
        <begin position="280"/>
        <end position="303"/>
    </location>
</feature>
<gene>
    <name evidence="10" type="primary">LOC106163553</name>
</gene>
<feature type="transmembrane region" description="Helical" evidence="8">
    <location>
        <begin position="106"/>
        <end position="126"/>
    </location>
</feature>
<dbReference type="FunCoup" id="A0A1S3IEE6">
    <property type="interactions" value="5"/>
</dbReference>
<keyword evidence="3" id="KW-0813">Transport</keyword>
<evidence type="ECO:0000256" key="1">
    <source>
        <dbReference type="ARBA" id="ARBA00004141"/>
    </source>
</evidence>
<feature type="transmembrane region" description="Helical" evidence="8">
    <location>
        <begin position="440"/>
        <end position="465"/>
    </location>
</feature>
<evidence type="ECO:0000313" key="10">
    <source>
        <dbReference type="RefSeq" id="XP_013396630.1"/>
    </source>
</evidence>
<dbReference type="SUPFAM" id="SSF103473">
    <property type="entry name" value="MFS general substrate transporter"/>
    <property type="match status" value="1"/>
</dbReference>
<feature type="transmembrane region" description="Helical" evidence="8">
    <location>
        <begin position="249"/>
        <end position="268"/>
    </location>
</feature>
<evidence type="ECO:0000256" key="7">
    <source>
        <dbReference type="SAM" id="MobiDB-lite"/>
    </source>
</evidence>
<sequence length="509" mass="57154">MATNHDHYHLQQNSDDEETSLSNTPQKELGNGRRNYTPQGNNRPVVVKVDANGKAHAEVGSSSEREAFLPQVTAIDPDDGEVSRSNGKVHAFELEEPSAPTDKFMLVYLILLVHGIGTLMPWNMFITAESYFTDYKLATNGSDSSEYRKNFISYLGITAQIPNVLLNLINMFFQCGGGGTTVRVVVSISVMVVFFIVTVVLAMIDTSEWPGVFFAVTMGTVVIINMATGVYQNSIYGLAANLPMKYTNAVVLGSNTSGTLTSVISILALAGTPDPRTSAIYYFVAAIIVLLIAFDTFFALPLLKFYRYYHTQGVEALHEEEHKHHRSRPPYWKVFKKVWVQLFNVWFVFFVSLTCFPSIQVNVEMLDENFMNPRYFTPVTCFLFFNAFAMMGNLTTEWIKKPGPKWVWIPIVLRVLFIPFFLMCNYRPEHRSFPVIIGNDYVYCLGGIIMAFTSGYFSSLCMMYAPHQVGPEFAGTAGMMAAFFLVFGIFSGVNFSLFVAWLVEAIHVD</sequence>
<feature type="transmembrane region" description="Helical" evidence="8">
    <location>
        <begin position="477"/>
        <end position="503"/>
    </location>
</feature>
<dbReference type="OrthoDB" id="1856718at2759"/>
<feature type="region of interest" description="Disordered" evidence="7">
    <location>
        <begin position="1"/>
        <end position="45"/>
    </location>
</feature>
<dbReference type="PRINTS" id="PR01130">
    <property type="entry name" value="DERENTRNSPRT"/>
</dbReference>
<reference evidence="10" key="1">
    <citation type="submission" date="2025-08" db="UniProtKB">
        <authorList>
            <consortium name="RefSeq"/>
        </authorList>
    </citation>
    <scope>IDENTIFICATION</scope>
    <source>
        <tissue evidence="10">Gonads</tissue>
    </source>
</reference>
<feature type="transmembrane region" description="Helical" evidence="8">
    <location>
        <begin position="184"/>
        <end position="204"/>
    </location>
</feature>
<evidence type="ECO:0000256" key="5">
    <source>
        <dbReference type="ARBA" id="ARBA00022989"/>
    </source>
</evidence>
<keyword evidence="9" id="KW-1185">Reference proteome</keyword>
<dbReference type="GO" id="GO:0005886">
    <property type="term" value="C:plasma membrane"/>
    <property type="evidence" value="ECO:0007669"/>
    <property type="project" value="TreeGrafter"/>
</dbReference>
<keyword evidence="4 8" id="KW-0812">Transmembrane</keyword>
<dbReference type="AlphaFoldDB" id="A0A1S3IEE6"/>
<feature type="transmembrane region" description="Helical" evidence="8">
    <location>
        <begin position="406"/>
        <end position="428"/>
    </location>
</feature>
<dbReference type="GO" id="GO:0005337">
    <property type="term" value="F:nucleoside transmembrane transporter activity"/>
    <property type="evidence" value="ECO:0007669"/>
    <property type="project" value="InterPro"/>
</dbReference>
<dbReference type="GeneID" id="106163553"/>
<evidence type="ECO:0000256" key="4">
    <source>
        <dbReference type="ARBA" id="ARBA00022692"/>
    </source>
</evidence>
<keyword evidence="5 8" id="KW-1133">Transmembrane helix</keyword>
<dbReference type="InterPro" id="IPR036259">
    <property type="entry name" value="MFS_trans_sf"/>
</dbReference>
<name>A0A1S3IEE6_LINAN</name>
<comment type="subcellular location">
    <subcellularLocation>
        <location evidence="1">Membrane</location>
        <topology evidence="1">Multi-pass membrane protein</topology>
    </subcellularLocation>
</comment>